<dbReference type="Proteomes" id="UP000547510">
    <property type="component" value="Unassembled WGS sequence"/>
</dbReference>
<protein>
    <recommendedName>
        <fullName evidence="4">Transmembrane transport protein</fullName>
    </recommendedName>
</protein>
<comment type="caution">
    <text evidence="2">The sequence shown here is derived from an EMBL/GenBank/DDBJ whole genome shotgun (WGS) entry which is preliminary data.</text>
</comment>
<evidence type="ECO:0000256" key="1">
    <source>
        <dbReference type="SAM" id="Phobius"/>
    </source>
</evidence>
<feature type="transmembrane region" description="Helical" evidence="1">
    <location>
        <begin position="30"/>
        <end position="52"/>
    </location>
</feature>
<proteinExistence type="predicted"/>
<keyword evidence="3" id="KW-1185">Reference proteome</keyword>
<evidence type="ECO:0000313" key="2">
    <source>
        <dbReference type="EMBL" id="MBB5955125.1"/>
    </source>
</evidence>
<reference evidence="2 3" key="1">
    <citation type="submission" date="2020-08" db="EMBL/GenBank/DDBJ databases">
        <title>Genomic Encyclopedia of Type Strains, Phase III (KMG-III): the genomes of soil and plant-associated and newly described type strains.</title>
        <authorList>
            <person name="Whitman W."/>
        </authorList>
    </citation>
    <scope>NUCLEOTIDE SEQUENCE [LARGE SCALE GENOMIC DNA]</scope>
    <source>
        <strain evidence="2 3">CECT 8640</strain>
    </source>
</reference>
<dbReference type="RefSeq" id="WP_184689769.1">
    <property type="nucleotide sequence ID" value="NZ_JACHJN010000002.1"/>
</dbReference>
<keyword evidence="1" id="KW-0812">Transmembrane</keyword>
<name>A0A841CGH7_9PSEU</name>
<organism evidence="2 3">
    <name type="scientific">Saccharothrix tamanrassetensis</name>
    <dbReference type="NCBI Taxonomy" id="1051531"/>
    <lineage>
        <taxon>Bacteria</taxon>
        <taxon>Bacillati</taxon>
        <taxon>Actinomycetota</taxon>
        <taxon>Actinomycetes</taxon>
        <taxon>Pseudonocardiales</taxon>
        <taxon>Pseudonocardiaceae</taxon>
        <taxon>Saccharothrix</taxon>
    </lineage>
</organism>
<evidence type="ECO:0000313" key="3">
    <source>
        <dbReference type="Proteomes" id="UP000547510"/>
    </source>
</evidence>
<accession>A0A841CGH7</accession>
<keyword evidence="1" id="KW-0472">Membrane</keyword>
<feature type="transmembrane region" description="Helical" evidence="1">
    <location>
        <begin position="72"/>
        <end position="93"/>
    </location>
</feature>
<feature type="transmembrane region" description="Helical" evidence="1">
    <location>
        <begin position="168"/>
        <end position="187"/>
    </location>
</feature>
<dbReference type="AlphaFoldDB" id="A0A841CGH7"/>
<keyword evidence="1" id="KW-1133">Transmembrane helix</keyword>
<feature type="transmembrane region" description="Helical" evidence="1">
    <location>
        <begin position="194"/>
        <end position="216"/>
    </location>
</feature>
<evidence type="ECO:0008006" key="4">
    <source>
        <dbReference type="Google" id="ProtNLM"/>
    </source>
</evidence>
<feature type="transmembrane region" description="Helical" evidence="1">
    <location>
        <begin position="123"/>
        <end position="148"/>
    </location>
</feature>
<gene>
    <name evidence="2" type="ORF">FHS29_001695</name>
</gene>
<dbReference type="EMBL" id="JACHJN010000002">
    <property type="protein sequence ID" value="MBB5955125.1"/>
    <property type="molecule type" value="Genomic_DNA"/>
</dbReference>
<sequence>MTVTMTTPVVRRTKVGWGDLLWLTWRQHRWLLGGLAAVVALAVLSCLVMAWTVDSTGTSRHDFLFLGGFNGATQLVSMLPMAFGGVIAVFWAAPLLAREYEQKTNVVVWSQDVTPIRWLVGKVVLLGVPAVGLAAALGSAVLTAQHAINSTTEGYLPFRPFQAESFEAAPLVQIGYAAFGFALGLAAGAITRRVVLSMGLTLGLYVVVRGVVGILWRPYFQTPLRQMEPYGVRENSTMWSDPDDLTMRVTSGYADAAGNEIEFPRDCARSYDTNDGFQNCVRDHGIVNTFRDYQPADRLVSFQLFEFAVFGLLAAGLLALTYVWVRRAHRA</sequence>
<feature type="transmembrane region" description="Helical" evidence="1">
    <location>
        <begin position="307"/>
        <end position="325"/>
    </location>
</feature>